<dbReference type="Proteomes" id="UP001595851">
    <property type="component" value="Unassembled WGS sequence"/>
</dbReference>
<feature type="domain" description="LysR substrate-binding" evidence="5">
    <location>
        <begin position="8"/>
        <end position="198"/>
    </location>
</feature>
<organism evidence="6 7">
    <name type="scientific">Nonomuraea purpurea</name>
    <dbReference type="NCBI Taxonomy" id="1849276"/>
    <lineage>
        <taxon>Bacteria</taxon>
        <taxon>Bacillati</taxon>
        <taxon>Actinomycetota</taxon>
        <taxon>Actinomycetes</taxon>
        <taxon>Streptosporangiales</taxon>
        <taxon>Streptosporangiaceae</taxon>
        <taxon>Nonomuraea</taxon>
    </lineage>
</organism>
<evidence type="ECO:0000256" key="2">
    <source>
        <dbReference type="ARBA" id="ARBA00023015"/>
    </source>
</evidence>
<keyword evidence="7" id="KW-1185">Reference proteome</keyword>
<dbReference type="Pfam" id="PF03466">
    <property type="entry name" value="LysR_substrate"/>
    <property type="match status" value="1"/>
</dbReference>
<evidence type="ECO:0000313" key="6">
    <source>
        <dbReference type="EMBL" id="MFC4015096.1"/>
    </source>
</evidence>
<dbReference type="PANTHER" id="PTHR30346:SF29">
    <property type="entry name" value="LYSR SUBSTRATE-BINDING"/>
    <property type="match status" value="1"/>
</dbReference>
<keyword evidence="3" id="KW-0238">DNA-binding</keyword>
<comment type="similarity">
    <text evidence="1">Belongs to the LysR transcriptional regulatory family.</text>
</comment>
<evidence type="ECO:0000256" key="1">
    <source>
        <dbReference type="ARBA" id="ARBA00009437"/>
    </source>
</evidence>
<gene>
    <name evidence="6" type="ORF">ACFOY2_48330</name>
</gene>
<dbReference type="EMBL" id="JBHSBI010000040">
    <property type="protein sequence ID" value="MFC4015096.1"/>
    <property type="molecule type" value="Genomic_DNA"/>
</dbReference>
<sequence length="212" mass="22753">MVLAPIGLAVPPTAAHGLLPGLMLLWREHLPHVQVRLFEGSDEEIGQWLDGGIVDAAVLIDPDPVPQGAVRVATDTFQAVVRRDHPLAGQGSIDLSDLLDDPLLSSTAGCEPQVKRLHSLAGLRYRPAQRIRELMTLLSMVEAGLGVAVVPSLAADMLPDDLTLVPLLPRLERHLVLTGPAARPWHPHVTAIRDVCRRPASADCVSPKGVAR</sequence>
<protein>
    <submittedName>
        <fullName evidence="6">LysR family transcriptional regulator substrate-binding protein</fullName>
    </submittedName>
</protein>
<dbReference type="CDD" id="cd05466">
    <property type="entry name" value="PBP2_LTTR_substrate"/>
    <property type="match status" value="1"/>
</dbReference>
<evidence type="ECO:0000256" key="4">
    <source>
        <dbReference type="ARBA" id="ARBA00023163"/>
    </source>
</evidence>
<reference evidence="7" key="1">
    <citation type="journal article" date="2019" name="Int. J. Syst. Evol. Microbiol.">
        <title>The Global Catalogue of Microorganisms (GCM) 10K type strain sequencing project: providing services to taxonomists for standard genome sequencing and annotation.</title>
        <authorList>
            <consortium name="The Broad Institute Genomics Platform"/>
            <consortium name="The Broad Institute Genome Sequencing Center for Infectious Disease"/>
            <person name="Wu L."/>
            <person name="Ma J."/>
        </authorList>
    </citation>
    <scope>NUCLEOTIDE SEQUENCE [LARGE SCALE GENOMIC DNA]</scope>
    <source>
        <strain evidence="7">TBRC 1276</strain>
    </source>
</reference>
<dbReference type="InterPro" id="IPR005119">
    <property type="entry name" value="LysR_subst-bd"/>
</dbReference>
<evidence type="ECO:0000313" key="7">
    <source>
        <dbReference type="Proteomes" id="UP001595851"/>
    </source>
</evidence>
<keyword evidence="2" id="KW-0805">Transcription regulation</keyword>
<dbReference type="SUPFAM" id="SSF53850">
    <property type="entry name" value="Periplasmic binding protein-like II"/>
    <property type="match status" value="1"/>
</dbReference>
<dbReference type="PANTHER" id="PTHR30346">
    <property type="entry name" value="TRANSCRIPTIONAL DUAL REGULATOR HCAR-RELATED"/>
    <property type="match status" value="1"/>
</dbReference>
<evidence type="ECO:0000256" key="3">
    <source>
        <dbReference type="ARBA" id="ARBA00023125"/>
    </source>
</evidence>
<evidence type="ECO:0000259" key="5">
    <source>
        <dbReference type="Pfam" id="PF03466"/>
    </source>
</evidence>
<name>A0ABV8GMD0_9ACTN</name>
<dbReference type="RefSeq" id="WP_379534915.1">
    <property type="nucleotide sequence ID" value="NZ_JBHSBI010000040.1"/>
</dbReference>
<accession>A0ABV8GMD0</accession>
<keyword evidence="4" id="KW-0804">Transcription</keyword>
<proteinExistence type="inferred from homology"/>
<dbReference type="Gene3D" id="3.40.190.10">
    <property type="entry name" value="Periplasmic binding protein-like II"/>
    <property type="match status" value="2"/>
</dbReference>
<comment type="caution">
    <text evidence="6">The sequence shown here is derived from an EMBL/GenBank/DDBJ whole genome shotgun (WGS) entry which is preliminary data.</text>
</comment>